<reference evidence="1" key="1">
    <citation type="submission" date="2020-12" db="EMBL/GenBank/DDBJ databases">
        <title>Metabolic potential, ecology and presence of endohyphal bacteria is reflected in genomic diversity of Mucoromycotina.</title>
        <authorList>
            <person name="Muszewska A."/>
            <person name="Okrasinska A."/>
            <person name="Steczkiewicz K."/>
            <person name="Drgas O."/>
            <person name="Orlowska M."/>
            <person name="Perlinska-Lenart U."/>
            <person name="Aleksandrzak-Piekarczyk T."/>
            <person name="Szatraj K."/>
            <person name="Zielenkiewicz U."/>
            <person name="Pilsyk S."/>
            <person name="Malc E."/>
            <person name="Mieczkowski P."/>
            <person name="Kruszewska J.S."/>
            <person name="Biernat P."/>
            <person name="Pawlowska J."/>
        </authorList>
    </citation>
    <scope>NUCLEOTIDE SEQUENCE</scope>
    <source>
        <strain evidence="1">WA0000017839</strain>
    </source>
</reference>
<sequence>MFPTLNTVNSIGEFGAYSSYLSKRHYIELTKDMIELLNQDWEIKPSQQFIAARVLIGSVIIDTGNHHGLLILALEVYGRDPDIDSHAEKRSSTGSTRQSTSVPSVGHNDFEIFTMRQTEGSNISIKLILGTHSFNALITASIRIDNLVDQPECGPNTVNFGVSPQSHLKYKLYLDSESWSDSLALDKKTNLQSIYIYTHSQIMQLRQLKLGSTK</sequence>
<evidence type="ECO:0000313" key="1">
    <source>
        <dbReference type="EMBL" id="KAG2201540.1"/>
    </source>
</evidence>
<organism evidence="1 2">
    <name type="scientific">Mucor saturninus</name>
    <dbReference type="NCBI Taxonomy" id="64648"/>
    <lineage>
        <taxon>Eukaryota</taxon>
        <taxon>Fungi</taxon>
        <taxon>Fungi incertae sedis</taxon>
        <taxon>Mucoromycota</taxon>
        <taxon>Mucoromycotina</taxon>
        <taxon>Mucoromycetes</taxon>
        <taxon>Mucorales</taxon>
        <taxon>Mucorineae</taxon>
        <taxon>Mucoraceae</taxon>
        <taxon>Mucor</taxon>
    </lineage>
</organism>
<dbReference type="EMBL" id="JAEPRD010000070">
    <property type="protein sequence ID" value="KAG2201540.1"/>
    <property type="molecule type" value="Genomic_DNA"/>
</dbReference>
<protein>
    <submittedName>
        <fullName evidence="1">Uncharacterized protein</fullName>
    </submittedName>
</protein>
<proteinExistence type="predicted"/>
<name>A0A8H7R0Z8_9FUNG</name>
<accession>A0A8H7R0Z8</accession>
<dbReference type="AlphaFoldDB" id="A0A8H7R0Z8"/>
<gene>
    <name evidence="1" type="ORF">INT47_007417</name>
</gene>
<comment type="caution">
    <text evidence="1">The sequence shown here is derived from an EMBL/GenBank/DDBJ whole genome shotgun (WGS) entry which is preliminary data.</text>
</comment>
<evidence type="ECO:0000313" key="2">
    <source>
        <dbReference type="Proteomes" id="UP000603453"/>
    </source>
</evidence>
<keyword evidence="2" id="KW-1185">Reference proteome</keyword>
<dbReference type="Proteomes" id="UP000603453">
    <property type="component" value="Unassembled WGS sequence"/>
</dbReference>
<dbReference type="OrthoDB" id="2236538at2759"/>